<protein>
    <submittedName>
        <fullName evidence="3">Uncharacterized protein</fullName>
    </submittedName>
</protein>
<organism evidence="3 4">
    <name type="scientific">Aporhodopirellula rubra</name>
    <dbReference type="NCBI Taxonomy" id="980271"/>
    <lineage>
        <taxon>Bacteria</taxon>
        <taxon>Pseudomonadati</taxon>
        <taxon>Planctomycetota</taxon>
        <taxon>Planctomycetia</taxon>
        <taxon>Pirellulales</taxon>
        <taxon>Pirellulaceae</taxon>
        <taxon>Aporhodopirellula</taxon>
    </lineage>
</organism>
<feature type="region of interest" description="Disordered" evidence="2">
    <location>
        <begin position="1"/>
        <end position="66"/>
    </location>
</feature>
<sequence length="214" mass="22518">MNAPLKQISALRKSSEPQNGDNTQSASQPETLKAETLGASASAADSPPTDSPTSESATTEPLSAEASIVGESAPEALGAGGECESMDVAPGEPLVPAEQLLESLEQELNRIQRSMRLTLQAKLQALVGRSLGSLEHNRALAASIQAMLDQHGFRLRCQQCGHAAILRVSPRKGIPSGAFVLDHTIDGKRTFHGGGAIVPPIHLLAKPQRKRRVG</sequence>
<proteinExistence type="predicted"/>
<feature type="compositionally biased region" description="Low complexity" evidence="2">
    <location>
        <begin position="39"/>
        <end position="66"/>
    </location>
</feature>
<keyword evidence="4" id="KW-1185">Reference proteome</keyword>
<dbReference type="RefSeq" id="WP_246419747.1">
    <property type="nucleotide sequence ID" value="NZ_JACHXU010000009.1"/>
</dbReference>
<dbReference type="Proteomes" id="UP000536179">
    <property type="component" value="Unassembled WGS sequence"/>
</dbReference>
<evidence type="ECO:0000313" key="4">
    <source>
        <dbReference type="Proteomes" id="UP000536179"/>
    </source>
</evidence>
<feature type="coiled-coil region" evidence="1">
    <location>
        <begin position="94"/>
        <end position="121"/>
    </location>
</feature>
<dbReference type="EMBL" id="JACHXU010000009">
    <property type="protein sequence ID" value="MBB3207042.1"/>
    <property type="molecule type" value="Genomic_DNA"/>
</dbReference>
<comment type="caution">
    <text evidence="3">The sequence shown here is derived from an EMBL/GenBank/DDBJ whole genome shotgun (WGS) entry which is preliminary data.</text>
</comment>
<evidence type="ECO:0000256" key="2">
    <source>
        <dbReference type="SAM" id="MobiDB-lite"/>
    </source>
</evidence>
<name>A0A7W5DZH9_9BACT</name>
<dbReference type="AlphaFoldDB" id="A0A7W5DZH9"/>
<evidence type="ECO:0000256" key="1">
    <source>
        <dbReference type="SAM" id="Coils"/>
    </source>
</evidence>
<reference evidence="3 4" key="1">
    <citation type="submission" date="2020-08" db="EMBL/GenBank/DDBJ databases">
        <title>Genomic Encyclopedia of Type Strains, Phase III (KMG-III): the genomes of soil and plant-associated and newly described type strains.</title>
        <authorList>
            <person name="Whitman W."/>
        </authorList>
    </citation>
    <scope>NUCLEOTIDE SEQUENCE [LARGE SCALE GENOMIC DNA]</scope>
    <source>
        <strain evidence="3 4">CECT 8075</strain>
    </source>
</reference>
<keyword evidence="1" id="KW-0175">Coiled coil</keyword>
<gene>
    <name evidence="3" type="ORF">FHS27_002861</name>
</gene>
<evidence type="ECO:0000313" key="3">
    <source>
        <dbReference type="EMBL" id="MBB3207042.1"/>
    </source>
</evidence>
<feature type="compositionally biased region" description="Polar residues" evidence="2">
    <location>
        <begin position="16"/>
        <end position="30"/>
    </location>
</feature>
<accession>A0A7W5DZH9</accession>